<dbReference type="AlphaFoldDB" id="E3GWC2"/>
<reference evidence="1 2" key="1">
    <citation type="journal article" date="2010" name="Stand. Genomic Sci.">
        <title>Complete genome sequence of Methanothermus fervidus type strain (V24S).</title>
        <authorList>
            <person name="Anderson I."/>
            <person name="Djao O.D."/>
            <person name="Misra M."/>
            <person name="Chertkov O."/>
            <person name="Nolan M."/>
            <person name="Lucas S."/>
            <person name="Lapidus A."/>
            <person name="Del Rio T.G."/>
            <person name="Tice H."/>
            <person name="Cheng J.F."/>
            <person name="Tapia R."/>
            <person name="Han C."/>
            <person name="Goodwin L."/>
            <person name="Pitluck S."/>
            <person name="Liolios K."/>
            <person name="Ivanova N."/>
            <person name="Mavromatis K."/>
            <person name="Mikhailova N."/>
            <person name="Pati A."/>
            <person name="Brambilla E."/>
            <person name="Chen A."/>
            <person name="Palaniappan K."/>
            <person name="Land M."/>
            <person name="Hauser L."/>
            <person name="Chang Y.J."/>
            <person name="Jeffries C.D."/>
            <person name="Sikorski J."/>
            <person name="Spring S."/>
            <person name="Rohde M."/>
            <person name="Eichinger K."/>
            <person name="Huber H."/>
            <person name="Wirth R."/>
            <person name="Goker M."/>
            <person name="Detter J.C."/>
            <person name="Woyke T."/>
            <person name="Bristow J."/>
            <person name="Eisen J.A."/>
            <person name="Markowitz V."/>
            <person name="Hugenholtz P."/>
            <person name="Klenk H.P."/>
            <person name="Kyrpides N.C."/>
        </authorList>
    </citation>
    <scope>NUCLEOTIDE SEQUENCE [LARGE SCALE GENOMIC DNA]</scope>
    <source>
        <strain evidence="2">ATCC 43054 / DSM 2088 / JCM 10308 / V24 S</strain>
    </source>
</reference>
<gene>
    <name evidence="1" type="ordered locus">Mfer_1093</name>
</gene>
<keyword evidence="2" id="KW-1185">Reference proteome</keyword>
<dbReference type="STRING" id="523846.Mfer_1093"/>
<accession>E3GWC2</accession>
<evidence type="ECO:0000313" key="1">
    <source>
        <dbReference type="EMBL" id="ADP77887.1"/>
    </source>
</evidence>
<proteinExistence type="predicted"/>
<dbReference type="OrthoDB" id="3369at2157"/>
<dbReference type="PIRSF" id="PIRSF006557">
    <property type="entry name" value="UCP006557_sign"/>
    <property type="match status" value="1"/>
</dbReference>
<name>E3GWC2_METFV</name>
<dbReference type="EMBL" id="CP002278">
    <property type="protein sequence ID" value="ADP77887.1"/>
    <property type="molecule type" value="Genomic_DNA"/>
</dbReference>
<dbReference type="Pfam" id="PF09884">
    <property type="entry name" value="DUF2111"/>
    <property type="match status" value="1"/>
</dbReference>
<organism evidence="1 2">
    <name type="scientific">Methanothermus fervidus (strain ATCC 43054 / DSM 2088 / JCM 10308 / V24 S)</name>
    <dbReference type="NCBI Taxonomy" id="523846"/>
    <lineage>
        <taxon>Archaea</taxon>
        <taxon>Methanobacteriati</taxon>
        <taxon>Methanobacteriota</taxon>
        <taxon>Methanomada group</taxon>
        <taxon>Methanobacteria</taxon>
        <taxon>Methanobacteriales</taxon>
        <taxon>Methanothermaceae</taxon>
        <taxon>Methanothermus</taxon>
    </lineage>
</organism>
<dbReference type="Proteomes" id="UP000002315">
    <property type="component" value="Chromosome"/>
</dbReference>
<protein>
    <recommendedName>
        <fullName evidence="3">DUF2111 domain-containing protein</fullName>
    </recommendedName>
</protein>
<dbReference type="KEGG" id="mfv:Mfer_1093"/>
<dbReference type="HOGENOM" id="CLU_147797_0_0_2"/>
<evidence type="ECO:0000313" key="2">
    <source>
        <dbReference type="Proteomes" id="UP000002315"/>
    </source>
</evidence>
<dbReference type="InterPro" id="IPR012029">
    <property type="entry name" value="UCP006557"/>
</dbReference>
<evidence type="ECO:0008006" key="3">
    <source>
        <dbReference type="Google" id="ProtNLM"/>
    </source>
</evidence>
<sequence length="116" mass="12812">MKITNSSDAEELENLALAIHELVNRLPLTMRSKEKRGLRIENGKVIDYNYTGPVLEKVLKTGKICKETPNEGPYKGIPVVVVPLKENGEVIAAIGVVDITKGVYSDVVEISRRPKL</sequence>